<evidence type="ECO:0000313" key="2">
    <source>
        <dbReference type="Proteomes" id="UP000661435"/>
    </source>
</evidence>
<gene>
    <name evidence="1" type="ORF">H8S57_09545</name>
</gene>
<dbReference type="Proteomes" id="UP000661435">
    <property type="component" value="Unassembled WGS sequence"/>
</dbReference>
<organism evidence="1 2">
    <name type="scientific">Lawsonibacter hominis</name>
    <dbReference type="NCBI Taxonomy" id="2763053"/>
    <lineage>
        <taxon>Bacteria</taxon>
        <taxon>Bacillati</taxon>
        <taxon>Bacillota</taxon>
        <taxon>Clostridia</taxon>
        <taxon>Eubacteriales</taxon>
        <taxon>Oscillospiraceae</taxon>
        <taxon>Lawsonibacter</taxon>
    </lineage>
</organism>
<comment type="caution">
    <text evidence="1">The sequence shown here is derived from an EMBL/GenBank/DDBJ whole genome shotgun (WGS) entry which is preliminary data.</text>
</comment>
<dbReference type="AlphaFoldDB" id="A0A8J6J749"/>
<dbReference type="EMBL" id="JACOPP010000011">
    <property type="protein sequence ID" value="MBC5733966.1"/>
    <property type="molecule type" value="Genomic_DNA"/>
</dbReference>
<proteinExistence type="predicted"/>
<name>A0A8J6J749_9FIRM</name>
<dbReference type="RefSeq" id="WP_186907851.1">
    <property type="nucleotide sequence ID" value="NZ_JACOPP010000011.1"/>
</dbReference>
<reference evidence="1" key="1">
    <citation type="submission" date="2020-08" db="EMBL/GenBank/DDBJ databases">
        <title>Genome public.</title>
        <authorList>
            <person name="Liu C."/>
            <person name="Sun Q."/>
        </authorList>
    </citation>
    <scope>NUCLEOTIDE SEQUENCE</scope>
    <source>
        <strain evidence="1">NSJ-51</strain>
    </source>
</reference>
<protein>
    <submittedName>
        <fullName evidence="1">Uncharacterized protein</fullName>
    </submittedName>
</protein>
<sequence>MQIGDAYTWTPTAFEGNKSAQEYSQQVRQRAGRVTGRVVYIHPKRRYFTVEAILAAGVIRESFKIKVR</sequence>
<accession>A0A8J6J749</accession>
<keyword evidence="2" id="KW-1185">Reference proteome</keyword>
<evidence type="ECO:0000313" key="1">
    <source>
        <dbReference type="EMBL" id="MBC5733966.1"/>
    </source>
</evidence>